<dbReference type="InterPro" id="IPR021280">
    <property type="entry name" value="TMEM260-like"/>
</dbReference>
<feature type="transmembrane region" description="Helical" evidence="1">
    <location>
        <begin position="7"/>
        <end position="24"/>
    </location>
</feature>
<name>A0A538TL62_UNCEI</name>
<dbReference type="PANTHER" id="PTHR16214">
    <property type="entry name" value="TRANSMEMBRANE PROTEIN 260"/>
    <property type="match status" value="1"/>
</dbReference>
<accession>A0A538TL62</accession>
<evidence type="ECO:0000256" key="1">
    <source>
        <dbReference type="SAM" id="Phobius"/>
    </source>
</evidence>
<sequence length="190" mass="21522">MNSWKRWHLVATALAFFVPLFVYLRTLTPTVPFWDSGEFIATSYILGLPHPPGNPVYTMIGRMMSFLPIETVAWRVNFMSALASALAALFTFLITVRSLRRWFMDRAQTPARQLACEVGGLVAAFFIAFSNSFWDSAIEAEVYSLSSFLVVFSIWLAFNWWDHLGETNNDRLLILIVYVLSISAAVHLGT</sequence>
<proteinExistence type="predicted"/>
<dbReference type="Pfam" id="PF11028">
    <property type="entry name" value="TMEM260-like"/>
    <property type="match status" value="1"/>
</dbReference>
<dbReference type="PANTHER" id="PTHR16214:SF3">
    <property type="entry name" value="TRANSMEMBRANE PROTEIN 260"/>
    <property type="match status" value="1"/>
</dbReference>
<dbReference type="Proteomes" id="UP000317366">
    <property type="component" value="Unassembled WGS sequence"/>
</dbReference>
<keyword evidence="1" id="KW-1133">Transmembrane helix</keyword>
<dbReference type="EMBL" id="VBOX01000039">
    <property type="protein sequence ID" value="TMQ64348.1"/>
    <property type="molecule type" value="Genomic_DNA"/>
</dbReference>
<evidence type="ECO:0000313" key="3">
    <source>
        <dbReference type="Proteomes" id="UP000317366"/>
    </source>
</evidence>
<protein>
    <submittedName>
        <fullName evidence="2">DUF2723 domain-containing protein</fullName>
    </submittedName>
</protein>
<organism evidence="2 3">
    <name type="scientific">Eiseniibacteriota bacterium</name>
    <dbReference type="NCBI Taxonomy" id="2212470"/>
    <lineage>
        <taxon>Bacteria</taxon>
        <taxon>Candidatus Eiseniibacteriota</taxon>
    </lineage>
</organism>
<keyword evidence="1" id="KW-0812">Transmembrane</keyword>
<dbReference type="InterPro" id="IPR052724">
    <property type="entry name" value="GT117_domain-containing"/>
</dbReference>
<dbReference type="AlphaFoldDB" id="A0A538TL62"/>
<feature type="transmembrane region" description="Helical" evidence="1">
    <location>
        <begin position="72"/>
        <end position="94"/>
    </location>
</feature>
<comment type="caution">
    <text evidence="2">The sequence shown here is derived from an EMBL/GenBank/DDBJ whole genome shotgun (WGS) entry which is preliminary data.</text>
</comment>
<feature type="transmembrane region" description="Helical" evidence="1">
    <location>
        <begin position="172"/>
        <end position="189"/>
    </location>
</feature>
<gene>
    <name evidence="2" type="ORF">E6K77_03940</name>
</gene>
<feature type="transmembrane region" description="Helical" evidence="1">
    <location>
        <begin position="140"/>
        <end position="160"/>
    </location>
</feature>
<feature type="non-terminal residue" evidence="2">
    <location>
        <position position="190"/>
    </location>
</feature>
<evidence type="ECO:0000313" key="2">
    <source>
        <dbReference type="EMBL" id="TMQ64348.1"/>
    </source>
</evidence>
<feature type="transmembrane region" description="Helical" evidence="1">
    <location>
        <begin position="114"/>
        <end position="134"/>
    </location>
</feature>
<keyword evidence="1" id="KW-0472">Membrane</keyword>
<reference evidence="2 3" key="1">
    <citation type="journal article" date="2019" name="Nat. Microbiol.">
        <title>Mediterranean grassland soil C-N compound turnover is dependent on rainfall and depth, and is mediated by genomically divergent microorganisms.</title>
        <authorList>
            <person name="Diamond S."/>
            <person name="Andeer P.F."/>
            <person name="Li Z."/>
            <person name="Crits-Christoph A."/>
            <person name="Burstein D."/>
            <person name="Anantharaman K."/>
            <person name="Lane K.R."/>
            <person name="Thomas B.C."/>
            <person name="Pan C."/>
            <person name="Northen T.R."/>
            <person name="Banfield J.F."/>
        </authorList>
    </citation>
    <scope>NUCLEOTIDE SEQUENCE [LARGE SCALE GENOMIC DNA]</scope>
    <source>
        <strain evidence="2">WS_7</strain>
    </source>
</reference>